<name>A0A9N8EPF0_9STRA</name>
<sequence>MKIVRLAVIVATSIPAVSGGSFRAAAANLLESLQVADSATASARKPAIMDSVGDDKPGEIGAMIYIHGAVDVPSEKHEPVVSKCFVDSYGEKLGYSMKSFKPNKEIDVKDNEPEFSLGATAGKTKPLEYLVFGNVDFSGCALCPPDDDAMLSSVDPLSFLKTQMTHPSATKMHKQFETDFCGCLADSGMKTYKHAHGCKIKYLFDYSNGDSPVLEDSSESTAVASVASTKDSVGDDKPGEMGALIFIHGAVDVPSEKHAPIVSKCFVDSYGEKMGYSMESFKPHKEIDVKDDEHEFSLHAAAGTKPLEYLVWGNVDFSGCALCPPDDDAMLSSADPFDFIKTQMTHPSAPKMHKQFETDFCDCLVESGMKTYKHAHGCKIEYVFDYSNGDSPVLEDSSESTAVASIPPAKDSVGDKPGEMGAMIFIHGAVDVPSEKHAPIVSKCFVDSYGEKMGVSMKSFKPNKEIDVKDDEHEFSLRANAAGTKPLEYLVWGNVDFSGCALCPPDDDAMLSSVDPLSFLEAQMTHPSAPKMHKQFETDFCGCLIASGMKTYKYAHGCEIKYVFDYSTGGEGPVEVSL</sequence>
<feature type="signal peptide" evidence="1">
    <location>
        <begin position="1"/>
        <end position="19"/>
    </location>
</feature>
<keyword evidence="3" id="KW-1185">Reference proteome</keyword>
<organism evidence="2 3">
    <name type="scientific">Seminavis robusta</name>
    <dbReference type="NCBI Taxonomy" id="568900"/>
    <lineage>
        <taxon>Eukaryota</taxon>
        <taxon>Sar</taxon>
        <taxon>Stramenopiles</taxon>
        <taxon>Ochrophyta</taxon>
        <taxon>Bacillariophyta</taxon>
        <taxon>Bacillariophyceae</taxon>
        <taxon>Bacillariophycidae</taxon>
        <taxon>Naviculales</taxon>
        <taxon>Naviculaceae</taxon>
        <taxon>Seminavis</taxon>
    </lineage>
</organism>
<dbReference type="Proteomes" id="UP001153069">
    <property type="component" value="Unassembled WGS sequence"/>
</dbReference>
<evidence type="ECO:0000313" key="2">
    <source>
        <dbReference type="EMBL" id="CAB9524856.1"/>
    </source>
</evidence>
<dbReference type="EMBL" id="CAICTM010001594">
    <property type="protein sequence ID" value="CAB9524856.1"/>
    <property type="molecule type" value="Genomic_DNA"/>
</dbReference>
<proteinExistence type="predicted"/>
<accession>A0A9N8EPF0</accession>
<dbReference type="AlphaFoldDB" id="A0A9N8EPF0"/>
<comment type="caution">
    <text evidence="2">The sequence shown here is derived from an EMBL/GenBank/DDBJ whole genome shotgun (WGS) entry which is preliminary data.</text>
</comment>
<reference evidence="2" key="1">
    <citation type="submission" date="2020-06" db="EMBL/GenBank/DDBJ databases">
        <authorList>
            <consortium name="Plant Systems Biology data submission"/>
        </authorList>
    </citation>
    <scope>NUCLEOTIDE SEQUENCE</scope>
    <source>
        <strain evidence="2">D6</strain>
    </source>
</reference>
<keyword evidence="1" id="KW-0732">Signal</keyword>
<feature type="chain" id="PRO_5040373173" evidence="1">
    <location>
        <begin position="20"/>
        <end position="578"/>
    </location>
</feature>
<gene>
    <name evidence="2" type="ORF">SEMRO_1596_G284750.1</name>
</gene>
<evidence type="ECO:0000313" key="3">
    <source>
        <dbReference type="Proteomes" id="UP001153069"/>
    </source>
</evidence>
<evidence type="ECO:0000256" key="1">
    <source>
        <dbReference type="SAM" id="SignalP"/>
    </source>
</evidence>
<protein>
    <submittedName>
        <fullName evidence="2">Uncharacterized protein</fullName>
    </submittedName>
</protein>